<keyword evidence="5" id="KW-0964">Secreted</keyword>
<evidence type="ECO:0000256" key="11">
    <source>
        <dbReference type="PROSITE-ProRule" id="PRU10061"/>
    </source>
</evidence>
<proteinExistence type="inferred from homology"/>
<accession>A0A8H5FIF9</accession>
<dbReference type="Pfam" id="PF00331">
    <property type="entry name" value="Glyco_hydro_10"/>
    <property type="match status" value="1"/>
</dbReference>
<evidence type="ECO:0000256" key="10">
    <source>
        <dbReference type="ARBA" id="ARBA00023326"/>
    </source>
</evidence>
<dbReference type="OrthoDB" id="3055998at2759"/>
<evidence type="ECO:0000256" key="8">
    <source>
        <dbReference type="ARBA" id="ARBA00023277"/>
    </source>
</evidence>
<dbReference type="Proteomes" id="UP000559256">
    <property type="component" value="Unassembled WGS sequence"/>
</dbReference>
<evidence type="ECO:0000256" key="4">
    <source>
        <dbReference type="ARBA" id="ARBA00007495"/>
    </source>
</evidence>
<dbReference type="InterPro" id="IPR044846">
    <property type="entry name" value="GH10"/>
</dbReference>
<dbReference type="PANTHER" id="PTHR31490:SF35">
    <property type="entry name" value="ENDO-1,4-BETA-XYLANASE"/>
    <property type="match status" value="1"/>
</dbReference>
<evidence type="ECO:0000256" key="5">
    <source>
        <dbReference type="ARBA" id="ARBA00022525"/>
    </source>
</evidence>
<evidence type="ECO:0000256" key="13">
    <source>
        <dbReference type="SAM" id="SignalP"/>
    </source>
</evidence>
<keyword evidence="9 12" id="KW-0326">Glycosidase</keyword>
<evidence type="ECO:0000256" key="3">
    <source>
        <dbReference type="ARBA" id="ARBA00004851"/>
    </source>
</evidence>
<dbReference type="SUPFAM" id="SSF51445">
    <property type="entry name" value="(Trans)glycosidases"/>
    <property type="match status" value="1"/>
</dbReference>
<evidence type="ECO:0000256" key="7">
    <source>
        <dbReference type="ARBA" id="ARBA00022801"/>
    </source>
</evidence>
<protein>
    <recommendedName>
        <fullName evidence="12">Beta-xylanase</fullName>
        <ecNumber evidence="12">3.2.1.8</ecNumber>
    </recommendedName>
</protein>
<evidence type="ECO:0000256" key="6">
    <source>
        <dbReference type="ARBA" id="ARBA00022651"/>
    </source>
</evidence>
<comment type="pathway">
    <text evidence="3">Glycan degradation; xylan degradation.</text>
</comment>
<dbReference type="GO" id="GO:0005576">
    <property type="term" value="C:extracellular region"/>
    <property type="evidence" value="ECO:0007669"/>
    <property type="project" value="UniProtKB-SubCell"/>
</dbReference>
<dbReference type="InterPro" id="IPR001000">
    <property type="entry name" value="GH10_dom"/>
</dbReference>
<dbReference type="PANTHER" id="PTHR31490">
    <property type="entry name" value="GLYCOSYL HYDROLASE"/>
    <property type="match status" value="1"/>
</dbReference>
<reference evidence="15 16" key="1">
    <citation type="journal article" date="2020" name="ISME J.">
        <title>Uncovering the hidden diversity of litter-decomposition mechanisms in mushroom-forming fungi.</title>
        <authorList>
            <person name="Floudas D."/>
            <person name="Bentzer J."/>
            <person name="Ahren D."/>
            <person name="Johansson T."/>
            <person name="Persson P."/>
            <person name="Tunlid A."/>
        </authorList>
    </citation>
    <scope>NUCLEOTIDE SEQUENCE [LARGE SCALE GENOMIC DNA]</scope>
    <source>
        <strain evidence="15 16">CBS 291.85</strain>
    </source>
</reference>
<feature type="signal peptide" evidence="13">
    <location>
        <begin position="1"/>
        <end position="23"/>
    </location>
</feature>
<keyword evidence="10 12" id="KW-0624">Polysaccharide degradation</keyword>
<dbReference type="InterPro" id="IPR031158">
    <property type="entry name" value="GH10_AS"/>
</dbReference>
<feature type="domain" description="GH10" evidence="14">
    <location>
        <begin position="40"/>
        <end position="360"/>
    </location>
</feature>
<organism evidence="15 16">
    <name type="scientific">Tetrapyrgos nigripes</name>
    <dbReference type="NCBI Taxonomy" id="182062"/>
    <lineage>
        <taxon>Eukaryota</taxon>
        <taxon>Fungi</taxon>
        <taxon>Dikarya</taxon>
        <taxon>Basidiomycota</taxon>
        <taxon>Agaricomycotina</taxon>
        <taxon>Agaricomycetes</taxon>
        <taxon>Agaricomycetidae</taxon>
        <taxon>Agaricales</taxon>
        <taxon>Marasmiineae</taxon>
        <taxon>Marasmiaceae</taxon>
        <taxon>Tetrapyrgos</taxon>
    </lineage>
</organism>
<sequence>MKISQRLSFALLLPSGFFLTVTARPQPETVVSSAPPASTASTTPNTAAKAAGKLYFGSATDNPEFTDAPYLAILSNQATFGQITAANSMKWDATEPAQGTFTLDAADTIANFAMGNGQLLRGHNIVWHNQLPSWVSEGNFDNATLTSILQNRASTLIGHFKGDIWDVVNEPFNEDGTMIDFVFTETIGPSYIDIALKAARAADPSTKLYINEFNIEFPGPKSTAMQNLVKDLKSQGTPIDGIGLQSHFIVGQVPSLSDLQANMEAFTALGVEVAITELDIRMLNVSIPEMEFEEMLAQQKVDYQNVITACNNVEKCIGVTVWDFTDKYSWIPGAFPGQGAACPWDDNLVKKPAFDGIIAGFQ</sequence>
<evidence type="ECO:0000256" key="1">
    <source>
        <dbReference type="ARBA" id="ARBA00000681"/>
    </source>
</evidence>
<name>A0A8H5FIF9_9AGAR</name>
<dbReference type="AlphaFoldDB" id="A0A8H5FIF9"/>
<keyword evidence="8 12" id="KW-0119">Carbohydrate metabolism</keyword>
<evidence type="ECO:0000256" key="12">
    <source>
        <dbReference type="RuleBase" id="RU361174"/>
    </source>
</evidence>
<comment type="subcellular location">
    <subcellularLocation>
        <location evidence="2">Secreted</location>
    </subcellularLocation>
</comment>
<dbReference type="SMART" id="SM00633">
    <property type="entry name" value="Glyco_10"/>
    <property type="match status" value="1"/>
</dbReference>
<dbReference type="EC" id="3.2.1.8" evidence="12"/>
<evidence type="ECO:0000313" key="15">
    <source>
        <dbReference type="EMBL" id="KAF5337603.1"/>
    </source>
</evidence>
<dbReference type="PROSITE" id="PS00591">
    <property type="entry name" value="GH10_1"/>
    <property type="match status" value="1"/>
</dbReference>
<evidence type="ECO:0000256" key="2">
    <source>
        <dbReference type="ARBA" id="ARBA00004613"/>
    </source>
</evidence>
<keyword evidence="16" id="KW-1185">Reference proteome</keyword>
<dbReference type="InterPro" id="IPR017853">
    <property type="entry name" value="GH"/>
</dbReference>
<evidence type="ECO:0000313" key="16">
    <source>
        <dbReference type="Proteomes" id="UP000559256"/>
    </source>
</evidence>
<dbReference type="EMBL" id="JAACJM010000213">
    <property type="protein sequence ID" value="KAF5337603.1"/>
    <property type="molecule type" value="Genomic_DNA"/>
</dbReference>
<feature type="chain" id="PRO_5034881343" description="Beta-xylanase" evidence="13">
    <location>
        <begin position="24"/>
        <end position="362"/>
    </location>
</feature>
<comment type="catalytic activity">
    <reaction evidence="1 12">
        <text>Endohydrolysis of (1-&gt;4)-beta-D-xylosidic linkages in xylans.</text>
        <dbReference type="EC" id="3.2.1.8"/>
    </reaction>
</comment>
<feature type="active site" description="Nucleophile" evidence="11">
    <location>
        <position position="277"/>
    </location>
</feature>
<comment type="similarity">
    <text evidence="4 12">Belongs to the glycosyl hydrolase 10 (cellulase F) family.</text>
</comment>
<keyword evidence="7 12" id="KW-0378">Hydrolase</keyword>
<dbReference type="GO" id="GO:0045493">
    <property type="term" value="P:xylan catabolic process"/>
    <property type="evidence" value="ECO:0007669"/>
    <property type="project" value="UniProtKB-KW"/>
</dbReference>
<keyword evidence="6" id="KW-0858">Xylan degradation</keyword>
<gene>
    <name evidence="15" type="ORF">D9758_014938</name>
</gene>
<dbReference type="Gene3D" id="3.20.20.80">
    <property type="entry name" value="Glycosidases"/>
    <property type="match status" value="1"/>
</dbReference>
<keyword evidence="13" id="KW-0732">Signal</keyword>
<comment type="caution">
    <text evidence="15">The sequence shown here is derived from an EMBL/GenBank/DDBJ whole genome shotgun (WGS) entry which is preliminary data.</text>
</comment>
<evidence type="ECO:0000256" key="9">
    <source>
        <dbReference type="ARBA" id="ARBA00023295"/>
    </source>
</evidence>
<evidence type="ECO:0000259" key="14">
    <source>
        <dbReference type="PROSITE" id="PS51760"/>
    </source>
</evidence>
<dbReference type="PROSITE" id="PS51760">
    <property type="entry name" value="GH10_2"/>
    <property type="match status" value="1"/>
</dbReference>
<dbReference type="GO" id="GO:0031176">
    <property type="term" value="F:endo-1,4-beta-xylanase activity"/>
    <property type="evidence" value="ECO:0007669"/>
    <property type="project" value="UniProtKB-EC"/>
</dbReference>
<dbReference type="PRINTS" id="PR00134">
    <property type="entry name" value="GLHYDRLASE10"/>
</dbReference>